<evidence type="ECO:0000256" key="7">
    <source>
        <dbReference type="RuleBase" id="RU367016"/>
    </source>
</evidence>
<organism evidence="9 10">
    <name type="scientific">Candidatus Curtissbacteria bacterium RIFCSPHIGHO2_12_FULL_41_17</name>
    <dbReference type="NCBI Taxonomy" id="1797722"/>
    <lineage>
        <taxon>Bacteria</taxon>
        <taxon>Candidatus Curtissiibacteriota</taxon>
    </lineage>
</organism>
<keyword evidence="3 7" id="KW-1003">Cell membrane</keyword>
<sequence length="215" mass="23982">MDIFHLDLIKLIETVGYLGLFAIVFAESGLLIGAFLPGDSLLFTAGFLASQGLFEIRFLTPLLFLAAVLGDTVGYAFGHKVGRRFFNKEESIFFHKKHLLRAEQFYEKHGGKTVTIARFLPVIRTFAPIVAGIGNMPYPKFLFYNVLGALLWAVALPLAGFYLGSLIPNADRYLLPIVLVIIIASVMPTVIHIAREKEDRKAIIEGLKKIRARLF</sequence>
<evidence type="ECO:0000259" key="8">
    <source>
        <dbReference type="Pfam" id="PF09335"/>
    </source>
</evidence>
<feature type="transmembrane region" description="Helical" evidence="7">
    <location>
        <begin position="15"/>
        <end position="36"/>
    </location>
</feature>
<dbReference type="PANTHER" id="PTHR30353:SF0">
    <property type="entry name" value="TRANSMEMBRANE PROTEIN"/>
    <property type="match status" value="1"/>
</dbReference>
<evidence type="ECO:0000256" key="1">
    <source>
        <dbReference type="ARBA" id="ARBA00004651"/>
    </source>
</evidence>
<dbReference type="InterPro" id="IPR032816">
    <property type="entry name" value="VTT_dom"/>
</dbReference>
<accession>A0A1F5HID7</accession>
<comment type="caution">
    <text evidence="9">The sequence shown here is derived from an EMBL/GenBank/DDBJ whole genome shotgun (WGS) entry which is preliminary data.</text>
</comment>
<evidence type="ECO:0000256" key="4">
    <source>
        <dbReference type="ARBA" id="ARBA00022692"/>
    </source>
</evidence>
<dbReference type="InterPro" id="IPR032818">
    <property type="entry name" value="DedA-like"/>
</dbReference>
<keyword evidence="6 7" id="KW-0472">Membrane</keyword>
<keyword evidence="4 7" id="KW-0812">Transmembrane</keyword>
<evidence type="ECO:0000256" key="5">
    <source>
        <dbReference type="ARBA" id="ARBA00022989"/>
    </source>
</evidence>
<dbReference type="AlphaFoldDB" id="A0A1F5HID7"/>
<evidence type="ECO:0000256" key="2">
    <source>
        <dbReference type="ARBA" id="ARBA00010792"/>
    </source>
</evidence>
<dbReference type="GO" id="GO:0005886">
    <property type="term" value="C:plasma membrane"/>
    <property type="evidence" value="ECO:0007669"/>
    <property type="project" value="UniProtKB-SubCell"/>
</dbReference>
<feature type="domain" description="VTT" evidence="8">
    <location>
        <begin position="36"/>
        <end position="160"/>
    </location>
</feature>
<dbReference type="PANTHER" id="PTHR30353">
    <property type="entry name" value="INNER MEMBRANE PROTEIN DEDA-RELATED"/>
    <property type="match status" value="1"/>
</dbReference>
<protein>
    <recommendedName>
        <fullName evidence="8">VTT domain-containing protein</fullName>
    </recommendedName>
</protein>
<evidence type="ECO:0000256" key="6">
    <source>
        <dbReference type="ARBA" id="ARBA00023136"/>
    </source>
</evidence>
<evidence type="ECO:0000256" key="3">
    <source>
        <dbReference type="ARBA" id="ARBA00022475"/>
    </source>
</evidence>
<evidence type="ECO:0000313" key="9">
    <source>
        <dbReference type="EMBL" id="OGE03871.1"/>
    </source>
</evidence>
<proteinExistence type="inferred from homology"/>
<feature type="transmembrane region" description="Helical" evidence="7">
    <location>
        <begin position="142"/>
        <end position="167"/>
    </location>
</feature>
<feature type="transmembrane region" description="Helical" evidence="7">
    <location>
        <begin position="56"/>
        <end position="78"/>
    </location>
</feature>
<dbReference type="Proteomes" id="UP000178369">
    <property type="component" value="Unassembled WGS sequence"/>
</dbReference>
<feature type="transmembrane region" description="Helical" evidence="7">
    <location>
        <begin position="173"/>
        <end position="194"/>
    </location>
</feature>
<dbReference type="Pfam" id="PF09335">
    <property type="entry name" value="VTT_dom"/>
    <property type="match status" value="1"/>
</dbReference>
<evidence type="ECO:0000313" key="10">
    <source>
        <dbReference type="Proteomes" id="UP000178369"/>
    </source>
</evidence>
<gene>
    <name evidence="9" type="ORF">A3F45_01155</name>
</gene>
<comment type="subcellular location">
    <subcellularLocation>
        <location evidence="1 7">Cell membrane</location>
        <topology evidence="1 7">Multi-pass membrane protein</topology>
    </subcellularLocation>
</comment>
<keyword evidence="5 7" id="KW-1133">Transmembrane helix</keyword>
<reference evidence="9 10" key="1">
    <citation type="journal article" date="2016" name="Nat. Commun.">
        <title>Thousands of microbial genomes shed light on interconnected biogeochemical processes in an aquifer system.</title>
        <authorList>
            <person name="Anantharaman K."/>
            <person name="Brown C.T."/>
            <person name="Hug L.A."/>
            <person name="Sharon I."/>
            <person name="Castelle C.J."/>
            <person name="Probst A.J."/>
            <person name="Thomas B.C."/>
            <person name="Singh A."/>
            <person name="Wilkins M.J."/>
            <person name="Karaoz U."/>
            <person name="Brodie E.L."/>
            <person name="Williams K.H."/>
            <person name="Hubbard S.S."/>
            <person name="Banfield J.F."/>
        </authorList>
    </citation>
    <scope>NUCLEOTIDE SEQUENCE [LARGE SCALE GENOMIC DNA]</scope>
</reference>
<dbReference type="EMBL" id="MFBL01000048">
    <property type="protein sequence ID" value="OGE03871.1"/>
    <property type="molecule type" value="Genomic_DNA"/>
</dbReference>
<comment type="similarity">
    <text evidence="2 7">Belongs to the DedA family.</text>
</comment>
<name>A0A1F5HID7_9BACT</name>